<dbReference type="PROSITE" id="PS50405">
    <property type="entry name" value="GST_CTER"/>
    <property type="match status" value="1"/>
</dbReference>
<dbReference type="InterPro" id="IPR036282">
    <property type="entry name" value="Glutathione-S-Trfase_C_sf"/>
</dbReference>
<name>A0A2A9PBJ0_OPHUN</name>
<dbReference type="Proteomes" id="UP000037136">
    <property type="component" value="Unassembled WGS sequence"/>
</dbReference>
<gene>
    <name evidence="4" type="ORF">XA68_13500</name>
</gene>
<keyword evidence="5" id="KW-1185">Reference proteome</keyword>
<feature type="compositionally biased region" description="Polar residues" evidence="1">
    <location>
        <begin position="42"/>
        <end position="53"/>
    </location>
</feature>
<evidence type="ECO:0000259" key="3">
    <source>
        <dbReference type="PROSITE" id="PS50405"/>
    </source>
</evidence>
<dbReference type="InterPro" id="IPR050213">
    <property type="entry name" value="GST_superfamily"/>
</dbReference>
<dbReference type="PANTHER" id="PTHR11571:SF263">
    <property type="entry name" value="GLUTATHIONE S-TRANSFERASE"/>
    <property type="match status" value="1"/>
</dbReference>
<reference evidence="4 5" key="1">
    <citation type="journal article" date="2015" name="BMC Genomics">
        <title>Gene expression during zombie ant biting behavior reflects the complexity underlying fungal parasitic behavioral manipulation.</title>
        <authorList>
            <person name="de Bekker C."/>
            <person name="Ohm R.A."/>
            <person name="Loreto R.G."/>
            <person name="Sebastian A."/>
            <person name="Albert I."/>
            <person name="Merrow M."/>
            <person name="Brachmann A."/>
            <person name="Hughes D.P."/>
        </authorList>
    </citation>
    <scope>NUCLEOTIDE SEQUENCE [LARGE SCALE GENOMIC DNA]</scope>
    <source>
        <strain evidence="4 5">SC16a</strain>
    </source>
</reference>
<dbReference type="InterPro" id="IPR010987">
    <property type="entry name" value="Glutathione-S-Trfase_C-like"/>
</dbReference>
<feature type="domain" description="GST N-terminal" evidence="2">
    <location>
        <begin position="5"/>
        <end position="95"/>
    </location>
</feature>
<evidence type="ECO:0000259" key="2">
    <source>
        <dbReference type="PROSITE" id="PS50404"/>
    </source>
</evidence>
<evidence type="ECO:0000256" key="1">
    <source>
        <dbReference type="SAM" id="MobiDB-lite"/>
    </source>
</evidence>
<dbReference type="CDD" id="cd03039">
    <property type="entry name" value="GST_N_Sigma_like"/>
    <property type="match status" value="1"/>
</dbReference>
<evidence type="ECO:0000313" key="5">
    <source>
        <dbReference type="Proteomes" id="UP000037136"/>
    </source>
</evidence>
<dbReference type="EMBL" id="LAZP02000279">
    <property type="protein sequence ID" value="PFH58574.1"/>
    <property type="molecule type" value="Genomic_DNA"/>
</dbReference>
<comment type="caution">
    <text evidence="4">The sequence shown here is derived from an EMBL/GenBank/DDBJ whole genome shotgun (WGS) entry which is preliminary data.</text>
</comment>
<dbReference type="Pfam" id="PF14497">
    <property type="entry name" value="GST_C_3"/>
    <property type="match status" value="1"/>
</dbReference>
<dbReference type="InterPro" id="IPR004046">
    <property type="entry name" value="GST_C"/>
</dbReference>
<dbReference type="STRING" id="268505.A0A2A9PBJ0"/>
<sequence length="251" mass="27844">MPSNEYKLIYWPEVPGRGELIRLLFEEAGVAYTDTAKGPSDSAVSAVTGSLSPKSAGGSGNPPVLAPPILQHGGLVLNQTPNILLYLAPRLGLGPADGDSMFRLNGIVLTLLDGFVNEVHETHHPVATLDYYENQKTEARRRSKGYRQERLPKFLAYAQQLLEADTSGEGPWLYGGQLTYADLVLFQGIDGNTFAFPKTMKKLKESGKYDDVFQLYEAVKQRPGIKAYLASDRRAPYSQGIWRYYPELEED</sequence>
<evidence type="ECO:0008006" key="6">
    <source>
        <dbReference type="Google" id="ProtNLM"/>
    </source>
</evidence>
<protein>
    <recommendedName>
        <fullName evidence="6">Glutathione S-transferase</fullName>
    </recommendedName>
</protein>
<dbReference type="OrthoDB" id="414243at2759"/>
<proteinExistence type="predicted"/>
<dbReference type="CDD" id="cd03192">
    <property type="entry name" value="GST_C_Sigma_like"/>
    <property type="match status" value="1"/>
</dbReference>
<dbReference type="GO" id="GO:0004364">
    <property type="term" value="F:glutathione transferase activity"/>
    <property type="evidence" value="ECO:0007669"/>
    <property type="project" value="TreeGrafter"/>
</dbReference>
<dbReference type="Gene3D" id="1.20.1050.10">
    <property type="match status" value="1"/>
</dbReference>
<dbReference type="AlphaFoldDB" id="A0A2A9PBJ0"/>
<organism evidence="4 5">
    <name type="scientific">Ophiocordyceps unilateralis</name>
    <name type="common">Zombie-ant fungus</name>
    <name type="synonym">Torrubia unilateralis</name>
    <dbReference type="NCBI Taxonomy" id="268505"/>
    <lineage>
        <taxon>Eukaryota</taxon>
        <taxon>Fungi</taxon>
        <taxon>Dikarya</taxon>
        <taxon>Ascomycota</taxon>
        <taxon>Pezizomycotina</taxon>
        <taxon>Sordariomycetes</taxon>
        <taxon>Hypocreomycetidae</taxon>
        <taxon>Hypocreales</taxon>
        <taxon>Ophiocordycipitaceae</taxon>
        <taxon>Ophiocordyceps</taxon>
    </lineage>
</organism>
<dbReference type="InterPro" id="IPR004045">
    <property type="entry name" value="Glutathione_S-Trfase_N"/>
</dbReference>
<evidence type="ECO:0000313" key="4">
    <source>
        <dbReference type="EMBL" id="PFH58574.1"/>
    </source>
</evidence>
<dbReference type="SUPFAM" id="SSF47616">
    <property type="entry name" value="GST C-terminal domain-like"/>
    <property type="match status" value="1"/>
</dbReference>
<feature type="region of interest" description="Disordered" evidence="1">
    <location>
        <begin position="35"/>
        <end position="60"/>
    </location>
</feature>
<dbReference type="InterPro" id="IPR036249">
    <property type="entry name" value="Thioredoxin-like_sf"/>
</dbReference>
<dbReference type="GO" id="GO:0006749">
    <property type="term" value="P:glutathione metabolic process"/>
    <property type="evidence" value="ECO:0007669"/>
    <property type="project" value="TreeGrafter"/>
</dbReference>
<dbReference type="Gene3D" id="3.40.30.10">
    <property type="entry name" value="Glutaredoxin"/>
    <property type="match status" value="1"/>
</dbReference>
<feature type="domain" description="GST C-terminal" evidence="3">
    <location>
        <begin position="97"/>
        <end position="238"/>
    </location>
</feature>
<dbReference type="SUPFAM" id="SSF52833">
    <property type="entry name" value="Thioredoxin-like"/>
    <property type="match status" value="1"/>
</dbReference>
<accession>A0A2A9PBJ0</accession>
<dbReference type="PANTHER" id="PTHR11571">
    <property type="entry name" value="GLUTATHIONE S-TRANSFERASE"/>
    <property type="match status" value="1"/>
</dbReference>
<reference evidence="4 5" key="2">
    <citation type="journal article" date="2017" name="Sci. Rep.">
        <title>Ant-infecting Ophiocordyceps genomes reveal a high diversity of potential behavioral manipulation genes and a possible major role for enterotoxins.</title>
        <authorList>
            <person name="de Bekker C."/>
            <person name="Ohm R.A."/>
            <person name="Evans H.C."/>
            <person name="Brachmann A."/>
            <person name="Hughes D.P."/>
        </authorList>
    </citation>
    <scope>NUCLEOTIDE SEQUENCE [LARGE SCALE GENOMIC DNA]</scope>
    <source>
        <strain evidence="4 5">SC16a</strain>
    </source>
</reference>
<dbReference type="PROSITE" id="PS50404">
    <property type="entry name" value="GST_NTER"/>
    <property type="match status" value="1"/>
</dbReference>